<feature type="non-terminal residue" evidence="8">
    <location>
        <position position="278"/>
    </location>
</feature>
<gene>
    <name evidence="8" type="primary">LOC102809636</name>
</gene>
<dbReference type="Gene3D" id="2.130.10.10">
    <property type="entry name" value="YVTN repeat-like/Quinoprotein amine dehydrogenase"/>
    <property type="match status" value="1"/>
</dbReference>
<feature type="non-terminal residue" evidence="8">
    <location>
        <position position="1"/>
    </location>
</feature>
<dbReference type="InterPro" id="IPR027231">
    <property type="entry name" value="Semaphorin"/>
</dbReference>
<evidence type="ECO:0000259" key="6">
    <source>
        <dbReference type="PROSITE" id="PS51004"/>
    </source>
</evidence>
<dbReference type="InterPro" id="IPR016201">
    <property type="entry name" value="PSI"/>
</dbReference>
<keyword evidence="2" id="KW-0472">Membrane</keyword>
<dbReference type="InterPro" id="IPR036352">
    <property type="entry name" value="Semap_dom_sf"/>
</dbReference>
<comment type="caution">
    <text evidence="5">Lacks conserved residue(s) required for the propagation of feature annotation.</text>
</comment>
<dbReference type="PANTHER" id="PTHR11036">
    <property type="entry name" value="SEMAPHORIN"/>
    <property type="match status" value="1"/>
</dbReference>
<reference evidence="8" key="1">
    <citation type="submission" date="2025-08" db="UniProtKB">
        <authorList>
            <consortium name="RefSeq"/>
        </authorList>
    </citation>
    <scope>IDENTIFICATION</scope>
    <source>
        <tissue evidence="8">Testes</tissue>
    </source>
</reference>
<name>A0ABM0M8H1_SACKO</name>
<protein>
    <submittedName>
        <fullName evidence="8">Semaphorin-4G-like</fullName>
    </submittedName>
</protein>
<accession>A0ABM0M8H1</accession>
<dbReference type="Gene3D" id="3.30.1680.10">
    <property type="entry name" value="ligand-binding face of the semaphorins, domain 2"/>
    <property type="match status" value="1"/>
</dbReference>
<evidence type="ECO:0000313" key="8">
    <source>
        <dbReference type="RefSeq" id="XP_006816312.1"/>
    </source>
</evidence>
<keyword evidence="7" id="KW-1185">Reference proteome</keyword>
<evidence type="ECO:0000256" key="5">
    <source>
        <dbReference type="PROSITE-ProRule" id="PRU00352"/>
    </source>
</evidence>
<keyword evidence="4" id="KW-0325">Glycoprotein</keyword>
<evidence type="ECO:0000256" key="3">
    <source>
        <dbReference type="ARBA" id="ARBA00023157"/>
    </source>
</evidence>
<feature type="domain" description="Sema" evidence="6">
    <location>
        <begin position="1"/>
        <end position="52"/>
    </location>
</feature>
<sequence>RGSILKVLFDDEYVIEETYVTEEAKPVPLMKLSETLQSLYLAFDDQVIQVPMQYCERHTNCYSCVTARDPHCSWDTESSTCVTGGDDKGKFLQNVSYTGGSGCGCQDVSRIVTTTTVTGNEGMAVILPFKLPVDVMVKKENNDVNIDNAKYILVIGVGLVITNLELSDSATYNFTAKADGTLLASFYLIVKTNKCIENVVSCQNRKVFLFCCAHTESNFTWSPIVDGSPLTETHTECNNKISWLSIIVTPDTNTTYTCKITPLDGSSTKNYEATVTLQ</sequence>
<dbReference type="SMART" id="SM00409">
    <property type="entry name" value="IG"/>
    <property type="match status" value="2"/>
</dbReference>
<dbReference type="SUPFAM" id="SSF101912">
    <property type="entry name" value="Sema domain"/>
    <property type="match status" value="1"/>
</dbReference>
<dbReference type="PROSITE" id="PS51004">
    <property type="entry name" value="SEMA"/>
    <property type="match status" value="1"/>
</dbReference>
<dbReference type="SMART" id="SM00423">
    <property type="entry name" value="PSI"/>
    <property type="match status" value="1"/>
</dbReference>
<dbReference type="InterPro" id="IPR003599">
    <property type="entry name" value="Ig_sub"/>
</dbReference>
<dbReference type="SUPFAM" id="SSF103575">
    <property type="entry name" value="Plexin repeat"/>
    <property type="match status" value="1"/>
</dbReference>
<evidence type="ECO:0000256" key="1">
    <source>
        <dbReference type="ARBA" id="ARBA00004370"/>
    </source>
</evidence>
<evidence type="ECO:0000256" key="4">
    <source>
        <dbReference type="ARBA" id="ARBA00023180"/>
    </source>
</evidence>
<dbReference type="InterPro" id="IPR002165">
    <property type="entry name" value="Plexin_repeat"/>
</dbReference>
<dbReference type="RefSeq" id="XP_006816312.1">
    <property type="nucleotide sequence ID" value="XM_006816249.1"/>
</dbReference>
<dbReference type="GeneID" id="102809636"/>
<evidence type="ECO:0000313" key="7">
    <source>
        <dbReference type="Proteomes" id="UP000694865"/>
    </source>
</evidence>
<dbReference type="InterPro" id="IPR001627">
    <property type="entry name" value="Semap_dom"/>
</dbReference>
<comment type="subcellular location">
    <subcellularLocation>
        <location evidence="1">Membrane</location>
    </subcellularLocation>
</comment>
<evidence type="ECO:0000256" key="2">
    <source>
        <dbReference type="ARBA" id="ARBA00023136"/>
    </source>
</evidence>
<dbReference type="Pfam" id="PF01437">
    <property type="entry name" value="PSI"/>
    <property type="match status" value="1"/>
</dbReference>
<organism evidence="7 8">
    <name type="scientific">Saccoglossus kowalevskii</name>
    <name type="common">Acorn worm</name>
    <dbReference type="NCBI Taxonomy" id="10224"/>
    <lineage>
        <taxon>Eukaryota</taxon>
        <taxon>Metazoa</taxon>
        <taxon>Hemichordata</taxon>
        <taxon>Enteropneusta</taxon>
        <taxon>Harrimaniidae</taxon>
        <taxon>Saccoglossus</taxon>
    </lineage>
</organism>
<keyword evidence="3" id="KW-1015">Disulfide bond</keyword>
<dbReference type="Proteomes" id="UP000694865">
    <property type="component" value="Unplaced"/>
</dbReference>
<dbReference type="InterPro" id="IPR015943">
    <property type="entry name" value="WD40/YVTN_repeat-like_dom_sf"/>
</dbReference>
<dbReference type="PANTHER" id="PTHR11036:SF127">
    <property type="entry name" value="SEMAPHORIN-1A"/>
    <property type="match status" value="1"/>
</dbReference>
<proteinExistence type="predicted"/>